<gene>
    <name evidence="2" type="ORF">GR328_04585</name>
</gene>
<dbReference type="InterPro" id="IPR014710">
    <property type="entry name" value="RmlC-like_jellyroll"/>
</dbReference>
<protein>
    <submittedName>
        <fullName evidence="2">DUF861 domain-containing protein</fullName>
    </submittedName>
</protein>
<dbReference type="EMBL" id="WURB01000002">
    <property type="protein sequence ID" value="MXQ10736.1"/>
    <property type="molecule type" value="Genomic_DNA"/>
</dbReference>
<evidence type="ECO:0000313" key="3">
    <source>
        <dbReference type="Proteomes" id="UP000436483"/>
    </source>
</evidence>
<comment type="caution">
    <text evidence="2">The sequence shown here is derived from an EMBL/GenBank/DDBJ whole genome shotgun (WGS) entry which is preliminary data.</text>
</comment>
<dbReference type="GO" id="GO:0004866">
    <property type="term" value="F:endopeptidase inhibitor activity"/>
    <property type="evidence" value="ECO:0007669"/>
    <property type="project" value="InterPro"/>
</dbReference>
<accession>A0A7X3MPB3</accession>
<dbReference type="InterPro" id="IPR011051">
    <property type="entry name" value="RmlC_Cupin_sf"/>
</dbReference>
<dbReference type="PANTHER" id="PTHR40943">
    <property type="entry name" value="CYTOPLASMIC PROTEIN-RELATED"/>
    <property type="match status" value="1"/>
</dbReference>
<evidence type="ECO:0000259" key="1">
    <source>
        <dbReference type="Pfam" id="PF05899"/>
    </source>
</evidence>
<proteinExistence type="predicted"/>
<evidence type="ECO:0000313" key="2">
    <source>
        <dbReference type="EMBL" id="MXQ10736.1"/>
    </source>
</evidence>
<dbReference type="InterPro" id="IPR008579">
    <property type="entry name" value="UGlyAH_Cupin_dom"/>
</dbReference>
<dbReference type="Gene3D" id="2.60.120.10">
    <property type="entry name" value="Jelly Rolls"/>
    <property type="match status" value="2"/>
</dbReference>
<organism evidence="2 3">
    <name type="scientific">Microvirga makkahensis</name>
    <dbReference type="NCBI Taxonomy" id="1128670"/>
    <lineage>
        <taxon>Bacteria</taxon>
        <taxon>Pseudomonadati</taxon>
        <taxon>Pseudomonadota</taxon>
        <taxon>Alphaproteobacteria</taxon>
        <taxon>Hyphomicrobiales</taxon>
        <taxon>Methylobacteriaceae</taxon>
        <taxon>Microvirga</taxon>
    </lineage>
</organism>
<dbReference type="PROSITE" id="PS00283">
    <property type="entry name" value="SOYBEAN_KUNITZ"/>
    <property type="match status" value="1"/>
</dbReference>
<dbReference type="SUPFAM" id="SSF51182">
    <property type="entry name" value="RmlC-like cupins"/>
    <property type="match status" value="2"/>
</dbReference>
<dbReference type="Proteomes" id="UP000436483">
    <property type="component" value="Unassembled WGS sequence"/>
</dbReference>
<sequence>MEHDQRPLCLHLRAGIVADAATPLRIPDLDGDPLADGRTYYLSDETLGYRAGISRSGPRDEDVVLAYTEFTVVDTGELSLLQSDGTCVTLRAGDCAVLPSGVAIRWKQPGPVSRTFMIFPGLRGEPASAVVKIDPQSDLAASHGPARELLVTSPPPAAHSRVWFEASSGDLQVGVWECTPYSRKALTPAHCELMHILSGAVTFIQPSGRSWTVDAGDTIIVPAGAENTWSSEVTVRKVFCTIG</sequence>
<dbReference type="RefSeq" id="WP_160883330.1">
    <property type="nucleotide sequence ID" value="NZ_WURB01000002.1"/>
</dbReference>
<dbReference type="AlphaFoldDB" id="A0A7X3MPB3"/>
<dbReference type="InterPro" id="IPR002160">
    <property type="entry name" value="Prot_inh_Kunz-lg"/>
</dbReference>
<name>A0A7X3MPB3_9HYPH</name>
<reference evidence="2 3" key="2">
    <citation type="submission" date="2020-01" db="EMBL/GenBank/DDBJ databases">
        <title>Microvirga sp. nov., an arsenate reduction bacterium isolated from Tibet hotspring sediments.</title>
        <authorList>
            <person name="Xian W.-D."/>
            <person name="Li W.-J."/>
        </authorList>
    </citation>
    <scope>NUCLEOTIDE SEQUENCE [LARGE SCALE GENOMIC DNA]</scope>
    <source>
        <strain evidence="2 3">KCTC 23863</strain>
    </source>
</reference>
<feature type="domain" description="(S)-ureidoglycine aminohydrolase cupin" evidence="1">
    <location>
        <begin position="168"/>
        <end position="239"/>
    </location>
</feature>
<dbReference type="Pfam" id="PF05899">
    <property type="entry name" value="Cupin_3"/>
    <property type="match status" value="1"/>
</dbReference>
<dbReference type="PANTHER" id="PTHR40943:SF1">
    <property type="entry name" value="CYTOPLASMIC PROTEIN"/>
    <property type="match status" value="1"/>
</dbReference>
<keyword evidence="3" id="KW-1185">Reference proteome</keyword>
<reference evidence="2 3" key="1">
    <citation type="submission" date="2019-12" db="EMBL/GenBank/DDBJ databases">
        <authorList>
            <person name="Yuan C.-G."/>
        </authorList>
    </citation>
    <scope>NUCLEOTIDE SEQUENCE [LARGE SCALE GENOMIC DNA]</scope>
    <source>
        <strain evidence="2 3">KCTC 23863</strain>
    </source>
</reference>
<dbReference type="OrthoDB" id="9799053at2"/>